<dbReference type="GO" id="GO:0006629">
    <property type="term" value="P:lipid metabolic process"/>
    <property type="evidence" value="ECO:0007669"/>
    <property type="project" value="InterPro"/>
</dbReference>
<dbReference type="Proteomes" id="UP000001876">
    <property type="component" value="Unassembled WGS sequence"/>
</dbReference>
<dbReference type="OrthoDB" id="1461976at2759"/>
<dbReference type="RefSeq" id="XP_003063643.1">
    <property type="nucleotide sequence ID" value="XM_003063597.1"/>
</dbReference>
<keyword evidence="3" id="KW-1185">Reference proteome</keyword>
<dbReference type="OMA" id="WDNYNAC"/>
<dbReference type="eggNOG" id="ENOG502QQQ2">
    <property type="taxonomic scope" value="Eukaryota"/>
</dbReference>
<dbReference type="AlphaFoldDB" id="C1N703"/>
<evidence type="ECO:0000313" key="2">
    <source>
        <dbReference type="EMBL" id="EEH52016.1"/>
    </source>
</evidence>
<dbReference type="GO" id="GO:0016491">
    <property type="term" value="F:oxidoreductase activity"/>
    <property type="evidence" value="ECO:0007669"/>
    <property type="project" value="InterPro"/>
</dbReference>
<dbReference type="PANTHER" id="PTHR32100">
    <property type="entry name" value="OMEGA-6 FATTY ACID DESATURASE, CHLOROPLASTIC"/>
    <property type="match status" value="1"/>
</dbReference>
<sequence length="312" mass="35314">DDDDDKTGVVPSLRELRAAIPAECFVPCLRESMKYAAIDLGLLAACFGLWSPLVVDNPWMLPLYAPVTGTIMWMCFVVGHDCGHGSFSENKWINGVVGHATHSPLLVPFYPWAYSHKQHHRFHNHEEKDMSHPWMSAERYKDTNAIVRFLALDHPWGAFLGFPGYLLLEPKWSSTDGSHFNPAGRLFDRAPKDERLKCAVSTVACAAFLLATFAACDGPAQWATQYLAPYLCFSWWLFTVTYLQHHDHDTKTYKEGEWEYVLGGLETIDREFGYGVDEATHHITDCHVAHHMFSDMPHYNLEKATAGVRGVL</sequence>
<reference evidence="2 3" key="1">
    <citation type="journal article" date="2009" name="Science">
        <title>Green evolution and dynamic adaptations revealed by genomes of the marine picoeukaryotes Micromonas.</title>
        <authorList>
            <person name="Worden A.Z."/>
            <person name="Lee J.H."/>
            <person name="Mock T."/>
            <person name="Rouze P."/>
            <person name="Simmons M.P."/>
            <person name="Aerts A.L."/>
            <person name="Allen A.E."/>
            <person name="Cuvelier M.L."/>
            <person name="Derelle E."/>
            <person name="Everett M.V."/>
            <person name="Foulon E."/>
            <person name="Grimwood J."/>
            <person name="Gundlach H."/>
            <person name="Henrissat B."/>
            <person name="Napoli C."/>
            <person name="McDonald S.M."/>
            <person name="Parker M.S."/>
            <person name="Rombauts S."/>
            <person name="Salamov A."/>
            <person name="Von Dassow P."/>
            <person name="Badger J.H."/>
            <person name="Coutinho P.M."/>
            <person name="Demir E."/>
            <person name="Dubchak I."/>
            <person name="Gentemann C."/>
            <person name="Eikrem W."/>
            <person name="Gready J.E."/>
            <person name="John U."/>
            <person name="Lanier W."/>
            <person name="Lindquist E.A."/>
            <person name="Lucas S."/>
            <person name="Mayer K.F."/>
            <person name="Moreau H."/>
            <person name="Not F."/>
            <person name="Otillar R."/>
            <person name="Panaud O."/>
            <person name="Pangilinan J."/>
            <person name="Paulsen I."/>
            <person name="Piegu B."/>
            <person name="Poliakov A."/>
            <person name="Robbens S."/>
            <person name="Schmutz J."/>
            <person name="Toulza E."/>
            <person name="Wyss T."/>
            <person name="Zelensky A."/>
            <person name="Zhou K."/>
            <person name="Armbrust E.V."/>
            <person name="Bhattacharya D."/>
            <person name="Goodenough U.W."/>
            <person name="Van de Peer Y."/>
            <person name="Grigoriev I.V."/>
        </authorList>
    </citation>
    <scope>NUCLEOTIDE SEQUENCE [LARGE SCALE GENOMIC DNA]</scope>
    <source>
        <strain evidence="2 3">CCMP1545</strain>
    </source>
</reference>
<dbReference type="InterPro" id="IPR012171">
    <property type="entry name" value="Fatty_acid_desaturase"/>
</dbReference>
<proteinExistence type="predicted"/>
<organism evidence="3">
    <name type="scientific">Micromonas pusilla (strain CCMP1545)</name>
    <name type="common">Picoplanktonic green alga</name>
    <dbReference type="NCBI Taxonomy" id="564608"/>
    <lineage>
        <taxon>Eukaryota</taxon>
        <taxon>Viridiplantae</taxon>
        <taxon>Chlorophyta</taxon>
        <taxon>Mamiellophyceae</taxon>
        <taxon>Mamiellales</taxon>
        <taxon>Mamiellaceae</taxon>
        <taxon>Micromonas</taxon>
    </lineage>
</organism>
<protein>
    <submittedName>
        <fullName evidence="2">Predicted protein</fullName>
    </submittedName>
</protein>
<dbReference type="CDD" id="cd03507">
    <property type="entry name" value="Delta12-FADS-like"/>
    <property type="match status" value="1"/>
</dbReference>
<feature type="domain" description="Fatty acid desaturase" evidence="1">
    <location>
        <begin position="58"/>
        <end position="310"/>
    </location>
</feature>
<dbReference type="InterPro" id="IPR005804">
    <property type="entry name" value="FA_desaturase_dom"/>
</dbReference>
<dbReference type="KEGG" id="mpp:MICPUCDRAFT_3762"/>
<evidence type="ECO:0000259" key="1">
    <source>
        <dbReference type="Pfam" id="PF00487"/>
    </source>
</evidence>
<evidence type="ECO:0000313" key="3">
    <source>
        <dbReference type="Proteomes" id="UP000001876"/>
    </source>
</evidence>
<name>C1N703_MICPC</name>
<dbReference type="GeneID" id="9689263"/>
<feature type="non-terminal residue" evidence="2">
    <location>
        <position position="312"/>
    </location>
</feature>
<gene>
    <name evidence="2" type="ORF">MICPUCDRAFT_3762</name>
</gene>
<dbReference type="EMBL" id="GG663749">
    <property type="protein sequence ID" value="EEH52016.1"/>
    <property type="molecule type" value="Genomic_DNA"/>
</dbReference>
<dbReference type="STRING" id="564608.C1N703"/>
<dbReference type="Pfam" id="PF00487">
    <property type="entry name" value="FA_desaturase"/>
    <property type="match status" value="1"/>
</dbReference>
<feature type="non-terminal residue" evidence="2">
    <location>
        <position position="1"/>
    </location>
</feature>
<accession>C1N703</accession>